<dbReference type="AlphaFoldDB" id="A0A7W6PQM6"/>
<sequence length="667" mass="74092">MLRGVGGTDAIQFLEEKTMGDGDNKMPGVSRRTVLAGIGAAAAMSLAPRGASAATGKEAPQLAAMVKDGKLPPLAERIPPKPMVVKPFEKIGSYGGSLRRGLRGSSDHNGILRMVGNQGLVRWNMDFTEVLPNLAEKWEVSADATEFTFYLLQGVKWSDGNPFTADDVVFAIEDCVKNKELYSATPAQLSVAGKAVEVTKVNDYTVKFKFAGPNALYLENLATPLGQHPTLFAKHYCSKFLPKYNPKLADDVKAAGVNSWPELFRAKCGDIEIPSRWGNVEKPTLDPWVVKEAYSGGATRVLMTRNPYFWQVDTEGNQLPYIDEINFGISQDVESLMLNVISGKIDIQERHVSVLANKPTLSENMKKGDYRLLTLIPSASQQCQIYLNMTHKDPAMRKMFADKSFRQALSLGMNRQEIIDIVYFGQSEPYQAGPRPTHPWYHEKLGRQFTEFDAAKANELLDKAGYSKKNANGIRLRPDGQPVFFAIDVIPTLYPDLVDVLELVKTQWAGIGIDIKVNTIERALYYTRGDDNAHDAAVWPGPGGLDPMLDPRDFFAFHPQGSRYAIPWTLWYTSNGAKGEEPPESQKKRFKLFDEARSTADLQKRGAIMKQLFDITAEEFETIGVCLAVGGFGVIRNNLRNVPEKQPDSWSWPNPGPALPQQFTFNT</sequence>
<dbReference type="InterPro" id="IPR006311">
    <property type="entry name" value="TAT_signal"/>
</dbReference>
<reference evidence="4 5" key="1">
    <citation type="submission" date="2020-08" db="EMBL/GenBank/DDBJ databases">
        <title>Genomic Encyclopedia of Type Strains, Phase IV (KMG-IV): sequencing the most valuable type-strain genomes for metagenomic binning, comparative biology and taxonomic classification.</title>
        <authorList>
            <person name="Goeker M."/>
        </authorList>
    </citation>
    <scope>NUCLEOTIDE SEQUENCE [LARGE SCALE GENOMIC DNA]</scope>
    <source>
        <strain evidence="4 5">DSM 29514</strain>
    </source>
</reference>
<dbReference type="InterPro" id="IPR000914">
    <property type="entry name" value="SBP_5_dom"/>
</dbReference>
<keyword evidence="5" id="KW-1185">Reference proteome</keyword>
<comment type="subcellular location">
    <subcellularLocation>
        <location evidence="1">Periplasm</location>
    </subcellularLocation>
</comment>
<dbReference type="CDD" id="cd08500">
    <property type="entry name" value="PBP2_NikA_DppA_OppA_like_4"/>
    <property type="match status" value="1"/>
</dbReference>
<organism evidence="4 5">
    <name type="scientific">Rhizobium rhizoryzae</name>
    <dbReference type="NCBI Taxonomy" id="451876"/>
    <lineage>
        <taxon>Bacteria</taxon>
        <taxon>Pseudomonadati</taxon>
        <taxon>Pseudomonadota</taxon>
        <taxon>Alphaproteobacteria</taxon>
        <taxon>Hyphomicrobiales</taxon>
        <taxon>Rhizobiaceae</taxon>
        <taxon>Rhizobium/Agrobacterium group</taxon>
        <taxon>Rhizobium</taxon>
    </lineage>
</organism>
<evidence type="ECO:0000313" key="4">
    <source>
        <dbReference type="EMBL" id="MBB4144340.1"/>
    </source>
</evidence>
<gene>
    <name evidence="4" type="ORF">GGQ72_002897</name>
</gene>
<feature type="domain" description="Solute-binding protein family 5" evidence="3">
    <location>
        <begin position="129"/>
        <end position="544"/>
    </location>
</feature>
<dbReference type="GO" id="GO:0015833">
    <property type="term" value="P:peptide transport"/>
    <property type="evidence" value="ECO:0007669"/>
    <property type="project" value="TreeGrafter"/>
</dbReference>
<comment type="similarity">
    <text evidence="2">Belongs to the bacterial solute-binding protein 5 family.</text>
</comment>
<proteinExistence type="inferred from homology"/>
<dbReference type="PANTHER" id="PTHR30290:SF62">
    <property type="entry name" value="OLIGOPEPTIDE ABC TRANSPORTER, PERIPLASMIC OLIGOPEPTIDE-BINDING PROTEIN"/>
    <property type="match status" value="1"/>
</dbReference>
<evidence type="ECO:0000259" key="3">
    <source>
        <dbReference type="Pfam" id="PF00496"/>
    </source>
</evidence>
<dbReference type="GO" id="GO:1904680">
    <property type="term" value="F:peptide transmembrane transporter activity"/>
    <property type="evidence" value="ECO:0007669"/>
    <property type="project" value="TreeGrafter"/>
</dbReference>
<dbReference type="Gene3D" id="3.10.105.10">
    <property type="entry name" value="Dipeptide-binding Protein, Domain 3"/>
    <property type="match status" value="1"/>
</dbReference>
<comment type="caution">
    <text evidence="4">The sequence shown here is derived from an EMBL/GenBank/DDBJ whole genome shotgun (WGS) entry which is preliminary data.</text>
</comment>
<dbReference type="InterPro" id="IPR039424">
    <property type="entry name" value="SBP_5"/>
</dbReference>
<dbReference type="PANTHER" id="PTHR30290">
    <property type="entry name" value="PERIPLASMIC BINDING COMPONENT OF ABC TRANSPORTER"/>
    <property type="match status" value="1"/>
</dbReference>
<evidence type="ECO:0000313" key="5">
    <source>
        <dbReference type="Proteomes" id="UP000519897"/>
    </source>
</evidence>
<accession>A0A7W6PQM6</accession>
<protein>
    <submittedName>
        <fullName evidence="4">Peptide/nickel transport system substrate-binding protein</fullName>
    </submittedName>
</protein>
<dbReference type="Proteomes" id="UP000519897">
    <property type="component" value="Unassembled WGS sequence"/>
</dbReference>
<dbReference type="Pfam" id="PF00496">
    <property type="entry name" value="SBP_bac_5"/>
    <property type="match status" value="1"/>
</dbReference>
<evidence type="ECO:0000256" key="2">
    <source>
        <dbReference type="ARBA" id="ARBA00005695"/>
    </source>
</evidence>
<dbReference type="PROSITE" id="PS51318">
    <property type="entry name" value="TAT"/>
    <property type="match status" value="1"/>
</dbReference>
<dbReference type="Gene3D" id="3.40.190.10">
    <property type="entry name" value="Periplasmic binding protein-like II"/>
    <property type="match status" value="1"/>
</dbReference>
<evidence type="ECO:0000256" key="1">
    <source>
        <dbReference type="ARBA" id="ARBA00004418"/>
    </source>
</evidence>
<dbReference type="SUPFAM" id="SSF53850">
    <property type="entry name" value="Periplasmic binding protein-like II"/>
    <property type="match status" value="1"/>
</dbReference>
<dbReference type="EMBL" id="JACIEC010000003">
    <property type="protein sequence ID" value="MBB4144340.1"/>
    <property type="molecule type" value="Genomic_DNA"/>
</dbReference>
<name>A0A7W6PQM6_9HYPH</name>